<organism evidence="1 2">
    <name type="scientific">Lentilactobacillus hilgardii (strain ATCC 8290 / DSM 20176 / CCUG 30140 / JCM 1155 / KCTC 3500 / NBRC 15886 / NCIMB 8040 / NRRL B-1843 / 9)</name>
    <dbReference type="NCBI Taxonomy" id="1423757"/>
    <lineage>
        <taxon>Bacteria</taxon>
        <taxon>Bacillati</taxon>
        <taxon>Bacillota</taxon>
        <taxon>Bacilli</taxon>
        <taxon>Lactobacillales</taxon>
        <taxon>Lactobacillaceae</taxon>
        <taxon>Lentilactobacillus</taxon>
    </lineage>
</organism>
<reference evidence="1 2" key="1">
    <citation type="submission" date="2009-01" db="EMBL/GenBank/DDBJ databases">
        <authorList>
            <person name="Qin X."/>
            <person name="Bachman B."/>
            <person name="Battles P."/>
            <person name="Bell A."/>
            <person name="Bess C."/>
            <person name="Bickham C."/>
            <person name="Chaboub L."/>
            <person name="Chen D."/>
            <person name="Coyle M."/>
            <person name="Deiros D.R."/>
            <person name="Dinh H."/>
            <person name="Forbes L."/>
            <person name="Fowler G."/>
            <person name="Francisco L."/>
            <person name="Fu Q."/>
            <person name="Gubbala S."/>
            <person name="Hale W."/>
            <person name="Han Y."/>
            <person name="Hemphill L."/>
            <person name="Highlander S.K."/>
            <person name="Hirani K."/>
            <person name="Hogues M."/>
            <person name="Jackson L."/>
            <person name="Jakkamsetti A."/>
            <person name="Javaid M."/>
            <person name="Jiang H."/>
            <person name="Korchina V."/>
            <person name="Kovar C."/>
            <person name="Lara F."/>
            <person name="Lee S."/>
            <person name="Mata R."/>
            <person name="Mathew T."/>
            <person name="Moen C."/>
            <person name="Morales K."/>
            <person name="Munidasa M."/>
            <person name="Nazareth L."/>
            <person name="Ngo R."/>
            <person name="Nguyen L."/>
            <person name="Okwuonu G."/>
            <person name="Ongeri F."/>
            <person name="Patil S."/>
            <person name="Petrosino J."/>
            <person name="Pham C."/>
            <person name="Pham P."/>
            <person name="Pu L.-L."/>
            <person name="Puazo M."/>
            <person name="Raj R."/>
            <person name="Reid J."/>
            <person name="Rouhana J."/>
            <person name="Saada N."/>
            <person name="Shang Y."/>
            <person name="Simmons D."/>
            <person name="Thornton R."/>
            <person name="Warren J."/>
            <person name="Weissenberger G."/>
            <person name="Zhang J."/>
            <person name="Zhang L."/>
            <person name="Zhou C."/>
            <person name="Zhu D."/>
            <person name="Muzny D."/>
            <person name="Worley K."/>
            <person name="Gibbs R."/>
        </authorList>
    </citation>
    <scope>NUCLEOTIDE SEQUENCE [LARGE SCALE GENOMIC DNA]</scope>
    <source>
        <strain evidence="2">ATCC 8290 / DSM 20176 / CCUG 30140 / JCM 1155 / KCTC 3500 / NBRC 15886 / NCIMB 8040 / NRRL B-1843 / 9</strain>
    </source>
</reference>
<name>C0XJP9_LENH9</name>
<keyword evidence="2" id="KW-1185">Reference proteome</keyword>
<sequence>MFDYHDNTAENLLQNVQPIIIDSEQDRIKKNKFQPFLIF</sequence>
<accession>C0XJP9</accession>
<protein>
    <submittedName>
        <fullName evidence="1">Uncharacterized protein</fullName>
    </submittedName>
</protein>
<proteinExistence type="predicted"/>
<comment type="caution">
    <text evidence="1">The sequence shown here is derived from an EMBL/GenBank/DDBJ whole genome shotgun (WGS) entry which is preliminary data.</text>
</comment>
<dbReference type="EMBL" id="ACGP01000137">
    <property type="protein sequence ID" value="EEI24378.1"/>
    <property type="molecule type" value="Genomic_DNA"/>
</dbReference>
<dbReference type="AlphaFoldDB" id="C0XJP9"/>
<dbReference type="HOGENOM" id="CLU_3311738_0_0_9"/>
<evidence type="ECO:0000313" key="1">
    <source>
        <dbReference type="EMBL" id="EEI24378.1"/>
    </source>
</evidence>
<dbReference type="Proteomes" id="UP000003752">
    <property type="component" value="Unassembled WGS sequence"/>
</dbReference>
<evidence type="ECO:0000313" key="2">
    <source>
        <dbReference type="Proteomes" id="UP000003752"/>
    </source>
</evidence>
<gene>
    <name evidence="1" type="ORF">HMPREF0519_1460</name>
</gene>